<dbReference type="EMBL" id="JAELUR010000021">
    <property type="protein sequence ID" value="KAG7414878.1"/>
    <property type="molecule type" value="Genomic_DNA"/>
</dbReference>
<sequence length="82" mass="9145">MTPAFSSSASSLFLLRRGCSPPASLPRSKFLRHVSLTQSEAELAMLYKDMFVARMGAIIGYLEIDRSGPEPPDKLEQIQWKS</sequence>
<protein>
    <submittedName>
        <fullName evidence="1">Uncharacterized protein</fullName>
    </submittedName>
</protein>
<evidence type="ECO:0000313" key="1">
    <source>
        <dbReference type="EMBL" id="KAG7414878.1"/>
    </source>
</evidence>
<comment type="caution">
    <text evidence="1">The sequence shown here is derived from an EMBL/GenBank/DDBJ whole genome shotgun (WGS) entry which is preliminary data.</text>
</comment>
<gene>
    <name evidence="1" type="ORF">Forpi1262_v016874</name>
</gene>
<dbReference type="AlphaFoldDB" id="A0A8J5NYQ1"/>
<dbReference type="Proteomes" id="UP000693942">
    <property type="component" value="Unassembled WGS sequence"/>
</dbReference>
<name>A0A8J5NYQ1_FUSOX</name>
<proteinExistence type="predicted"/>
<evidence type="ECO:0000313" key="2">
    <source>
        <dbReference type="Proteomes" id="UP000693942"/>
    </source>
</evidence>
<accession>A0A8J5NYQ1</accession>
<organism evidence="1 2">
    <name type="scientific">Fusarium oxysporum f. sp. raphani</name>
    <dbReference type="NCBI Taxonomy" id="96318"/>
    <lineage>
        <taxon>Eukaryota</taxon>
        <taxon>Fungi</taxon>
        <taxon>Dikarya</taxon>
        <taxon>Ascomycota</taxon>
        <taxon>Pezizomycotina</taxon>
        <taxon>Sordariomycetes</taxon>
        <taxon>Hypocreomycetidae</taxon>
        <taxon>Hypocreales</taxon>
        <taxon>Nectriaceae</taxon>
        <taxon>Fusarium</taxon>
        <taxon>Fusarium oxysporum species complex</taxon>
    </lineage>
</organism>
<reference evidence="1" key="1">
    <citation type="submission" date="2021-04" db="EMBL/GenBank/DDBJ databases">
        <title>First draft genome resource for Brassicaceae pathogens Fusarium oxysporum f. sp. raphani and Fusarium oxysporum f. sp. rapae.</title>
        <authorList>
            <person name="Asai S."/>
        </authorList>
    </citation>
    <scope>NUCLEOTIDE SEQUENCE</scope>
    <source>
        <strain evidence="1">Tf1262</strain>
    </source>
</reference>